<dbReference type="Pfam" id="PF13404">
    <property type="entry name" value="HTH_AsnC-type"/>
    <property type="match status" value="1"/>
</dbReference>
<reference evidence="6" key="1">
    <citation type="submission" date="2016-10" db="EMBL/GenBank/DDBJ databases">
        <authorList>
            <person name="Varghese N."/>
            <person name="Submissions S."/>
        </authorList>
    </citation>
    <scope>NUCLEOTIDE SEQUENCE [LARGE SCALE GENOMIC DNA]</scope>
    <source>
        <strain evidence="6">DSM 45843</strain>
    </source>
</reference>
<dbReference type="SUPFAM" id="SSF46785">
    <property type="entry name" value="Winged helix' DNA-binding domain"/>
    <property type="match status" value="1"/>
</dbReference>
<dbReference type="SMART" id="SM00344">
    <property type="entry name" value="HTH_ASNC"/>
    <property type="match status" value="1"/>
</dbReference>
<evidence type="ECO:0000259" key="4">
    <source>
        <dbReference type="PROSITE" id="PS50956"/>
    </source>
</evidence>
<evidence type="ECO:0000313" key="6">
    <source>
        <dbReference type="Proteomes" id="UP000199088"/>
    </source>
</evidence>
<dbReference type="CDD" id="cd00090">
    <property type="entry name" value="HTH_ARSR"/>
    <property type="match status" value="1"/>
</dbReference>
<keyword evidence="1" id="KW-0805">Transcription regulation</keyword>
<dbReference type="SUPFAM" id="SSF54909">
    <property type="entry name" value="Dimeric alpha+beta barrel"/>
    <property type="match status" value="1"/>
</dbReference>
<dbReference type="GO" id="GO:0043200">
    <property type="term" value="P:response to amino acid"/>
    <property type="evidence" value="ECO:0007669"/>
    <property type="project" value="TreeGrafter"/>
</dbReference>
<sequence>MSGRTLDDVDRRLVELLLADGRRPNNQLAAAVGVSPSTCLARVRALVADGVITRFTVDVDPELLGRPLQALVSVRIRTGARHQLTAFADGLRALPEVTQFFYLAGAEDFVVHVRARDTAHLRDFVTDRISTQPMVAATNTSLIFEHDRGRGPG</sequence>
<dbReference type="Proteomes" id="UP000199088">
    <property type="component" value="Unassembled WGS sequence"/>
</dbReference>
<evidence type="ECO:0000256" key="2">
    <source>
        <dbReference type="ARBA" id="ARBA00023125"/>
    </source>
</evidence>
<proteinExistence type="predicted"/>
<dbReference type="InterPro" id="IPR036388">
    <property type="entry name" value="WH-like_DNA-bd_sf"/>
</dbReference>
<keyword evidence="3" id="KW-0804">Transcription</keyword>
<feature type="domain" description="HTH asnC-type" evidence="4">
    <location>
        <begin position="6"/>
        <end position="67"/>
    </location>
</feature>
<dbReference type="GO" id="GO:0043565">
    <property type="term" value="F:sequence-specific DNA binding"/>
    <property type="evidence" value="ECO:0007669"/>
    <property type="project" value="InterPro"/>
</dbReference>
<organism evidence="5 6">
    <name type="scientific">Klenkia soli</name>
    <dbReference type="NCBI Taxonomy" id="1052260"/>
    <lineage>
        <taxon>Bacteria</taxon>
        <taxon>Bacillati</taxon>
        <taxon>Actinomycetota</taxon>
        <taxon>Actinomycetes</taxon>
        <taxon>Geodermatophilales</taxon>
        <taxon>Geodermatophilaceae</taxon>
        <taxon>Klenkia</taxon>
    </lineage>
</organism>
<dbReference type="PANTHER" id="PTHR30154:SF54">
    <property type="entry name" value="POSSIBLE TRANSCRIPTIONAL REGULATORY PROTEIN (PROBABLY LRP_ASNC-FAMILY)"/>
    <property type="match status" value="1"/>
</dbReference>
<protein>
    <submittedName>
        <fullName evidence="5">DNA-binding transcriptional regulator, Lrp family</fullName>
    </submittedName>
</protein>
<dbReference type="AlphaFoldDB" id="A0A1H0QWB4"/>
<dbReference type="InterPro" id="IPR019887">
    <property type="entry name" value="Tscrpt_reg_AsnC/Lrp_C"/>
</dbReference>
<accession>A0A1H0QWB4</accession>
<dbReference type="GO" id="GO:0005829">
    <property type="term" value="C:cytosol"/>
    <property type="evidence" value="ECO:0007669"/>
    <property type="project" value="TreeGrafter"/>
</dbReference>
<dbReference type="Gene3D" id="1.10.10.10">
    <property type="entry name" value="Winged helix-like DNA-binding domain superfamily/Winged helix DNA-binding domain"/>
    <property type="match status" value="1"/>
</dbReference>
<keyword evidence="6" id="KW-1185">Reference proteome</keyword>
<dbReference type="InterPro" id="IPR011991">
    <property type="entry name" value="ArsR-like_HTH"/>
</dbReference>
<dbReference type="Gene3D" id="3.30.70.920">
    <property type="match status" value="1"/>
</dbReference>
<dbReference type="PRINTS" id="PR00033">
    <property type="entry name" value="HTHASNC"/>
</dbReference>
<dbReference type="Pfam" id="PF01037">
    <property type="entry name" value="AsnC_trans_reg"/>
    <property type="match status" value="1"/>
</dbReference>
<name>A0A1H0QWB4_9ACTN</name>
<dbReference type="PROSITE" id="PS00519">
    <property type="entry name" value="HTH_ASNC_1"/>
    <property type="match status" value="1"/>
</dbReference>
<dbReference type="InterPro" id="IPR019885">
    <property type="entry name" value="Tscrpt_reg_HTH_AsnC-type_CS"/>
</dbReference>
<dbReference type="PANTHER" id="PTHR30154">
    <property type="entry name" value="LEUCINE-RESPONSIVE REGULATORY PROTEIN"/>
    <property type="match status" value="1"/>
</dbReference>
<dbReference type="RefSeq" id="WP_207500683.1">
    <property type="nucleotide sequence ID" value="NZ_FNIR01000011.1"/>
</dbReference>
<evidence type="ECO:0000256" key="1">
    <source>
        <dbReference type="ARBA" id="ARBA00023015"/>
    </source>
</evidence>
<dbReference type="InterPro" id="IPR036390">
    <property type="entry name" value="WH_DNA-bd_sf"/>
</dbReference>
<evidence type="ECO:0000313" key="5">
    <source>
        <dbReference type="EMBL" id="SDP21036.1"/>
    </source>
</evidence>
<dbReference type="EMBL" id="FNIR01000011">
    <property type="protein sequence ID" value="SDP21036.1"/>
    <property type="molecule type" value="Genomic_DNA"/>
</dbReference>
<keyword evidence="2 5" id="KW-0238">DNA-binding</keyword>
<gene>
    <name evidence="5" type="ORF">SAMN05660199_03361</name>
</gene>
<dbReference type="InterPro" id="IPR000485">
    <property type="entry name" value="AsnC-type_HTH_dom"/>
</dbReference>
<evidence type="ECO:0000256" key="3">
    <source>
        <dbReference type="ARBA" id="ARBA00023163"/>
    </source>
</evidence>
<dbReference type="InterPro" id="IPR019888">
    <property type="entry name" value="Tscrpt_reg_AsnC-like"/>
</dbReference>
<dbReference type="STRING" id="1052260.SAMN05660199_03361"/>
<dbReference type="PROSITE" id="PS50956">
    <property type="entry name" value="HTH_ASNC_2"/>
    <property type="match status" value="1"/>
</dbReference>
<dbReference type="InterPro" id="IPR011008">
    <property type="entry name" value="Dimeric_a/b-barrel"/>
</dbReference>